<feature type="transmembrane region" description="Helical" evidence="2">
    <location>
        <begin position="25"/>
        <end position="43"/>
    </location>
</feature>
<dbReference type="InterPro" id="IPR036465">
    <property type="entry name" value="vWFA_dom_sf"/>
</dbReference>
<keyword evidence="2" id="KW-0812">Transmembrane</keyword>
<sequence length="339" mass="35712">MTTISTREEIPRAAGLATGASLPSWLMSLVVHLSALTVLSIYLQPTPRGIDIEPTRTGGIVLASASGGAMNYLEEGEEAGTSNASTAASPAAFGGSALPELTEQPLNSGPQLPTGDGSTGFGALPGDLQRNGLPGATGMTQGSGGTGKRGIGDSSQAETSVFGVSGRGSRFVYVFDRSASMSGYEGRPLSAAKRELLASLQSLERVHQFQVIFYNDRPHLMNLNPGQQPQLVFADDQGKRLASTFVGGVVADGGTRHIDALLMAIQMRPDVIFFLTDADEPRLSAVELRKIRDRSRGVSINTIEFGSGPSSGRYTFLRQLADENNGKHAYVDVTSLPLQ</sequence>
<dbReference type="PROSITE" id="PS50234">
    <property type="entry name" value="VWFA"/>
    <property type="match status" value="1"/>
</dbReference>
<dbReference type="InterPro" id="IPR002035">
    <property type="entry name" value="VWF_A"/>
</dbReference>
<evidence type="ECO:0000259" key="3">
    <source>
        <dbReference type="PROSITE" id="PS50234"/>
    </source>
</evidence>
<dbReference type="OrthoDB" id="272806at2"/>
<keyword evidence="5" id="KW-1185">Reference proteome</keyword>
<reference evidence="4 5" key="1">
    <citation type="submission" date="2019-02" db="EMBL/GenBank/DDBJ databases">
        <title>Deep-cultivation of Planctomycetes and their phenomic and genomic characterization uncovers novel biology.</title>
        <authorList>
            <person name="Wiegand S."/>
            <person name="Jogler M."/>
            <person name="Boedeker C."/>
            <person name="Pinto D."/>
            <person name="Vollmers J."/>
            <person name="Rivas-Marin E."/>
            <person name="Kohn T."/>
            <person name="Peeters S.H."/>
            <person name="Heuer A."/>
            <person name="Rast P."/>
            <person name="Oberbeckmann S."/>
            <person name="Bunk B."/>
            <person name="Jeske O."/>
            <person name="Meyerdierks A."/>
            <person name="Storesund J.E."/>
            <person name="Kallscheuer N."/>
            <person name="Luecker S."/>
            <person name="Lage O.M."/>
            <person name="Pohl T."/>
            <person name="Merkel B.J."/>
            <person name="Hornburger P."/>
            <person name="Mueller R.-W."/>
            <person name="Bruemmer F."/>
            <person name="Labrenz M."/>
            <person name="Spormann A.M."/>
            <person name="Op den Camp H."/>
            <person name="Overmann J."/>
            <person name="Amann R."/>
            <person name="Jetten M.S.M."/>
            <person name="Mascher T."/>
            <person name="Medema M.H."/>
            <person name="Devos D.P."/>
            <person name="Kaster A.-K."/>
            <person name="Ovreas L."/>
            <person name="Rohde M."/>
            <person name="Galperin M.Y."/>
            <person name="Jogler C."/>
        </authorList>
    </citation>
    <scope>NUCLEOTIDE SEQUENCE [LARGE SCALE GENOMIC DNA]</scope>
    <source>
        <strain evidence="4 5">ETA_A8</strain>
    </source>
</reference>
<dbReference type="SUPFAM" id="SSF53300">
    <property type="entry name" value="vWA-like"/>
    <property type="match status" value="1"/>
</dbReference>
<evidence type="ECO:0000256" key="1">
    <source>
        <dbReference type="SAM" id="MobiDB-lite"/>
    </source>
</evidence>
<name>A0A517YKW2_9BACT</name>
<organism evidence="4 5">
    <name type="scientific">Anatilimnocola aggregata</name>
    <dbReference type="NCBI Taxonomy" id="2528021"/>
    <lineage>
        <taxon>Bacteria</taxon>
        <taxon>Pseudomonadati</taxon>
        <taxon>Planctomycetota</taxon>
        <taxon>Planctomycetia</taxon>
        <taxon>Pirellulales</taxon>
        <taxon>Pirellulaceae</taxon>
        <taxon>Anatilimnocola</taxon>
    </lineage>
</organism>
<dbReference type="Gene3D" id="3.40.50.410">
    <property type="entry name" value="von Willebrand factor, type A domain"/>
    <property type="match status" value="1"/>
</dbReference>
<dbReference type="RefSeq" id="WP_145097000.1">
    <property type="nucleotide sequence ID" value="NZ_CP036274.1"/>
</dbReference>
<proteinExistence type="predicted"/>
<evidence type="ECO:0000256" key="2">
    <source>
        <dbReference type="SAM" id="Phobius"/>
    </source>
</evidence>
<dbReference type="EMBL" id="CP036274">
    <property type="protein sequence ID" value="QDU30853.1"/>
    <property type="molecule type" value="Genomic_DNA"/>
</dbReference>
<evidence type="ECO:0000313" key="5">
    <source>
        <dbReference type="Proteomes" id="UP000315017"/>
    </source>
</evidence>
<dbReference type="Proteomes" id="UP000315017">
    <property type="component" value="Chromosome"/>
</dbReference>
<keyword evidence="2" id="KW-1133">Transmembrane helix</keyword>
<feature type="domain" description="VWFA" evidence="3">
    <location>
        <begin position="170"/>
        <end position="339"/>
    </location>
</feature>
<accession>A0A517YKW2</accession>
<protein>
    <recommendedName>
        <fullName evidence="3">VWFA domain-containing protein</fullName>
    </recommendedName>
</protein>
<feature type="compositionally biased region" description="Low complexity" evidence="1">
    <location>
        <begin position="79"/>
        <end position="97"/>
    </location>
</feature>
<feature type="region of interest" description="Disordered" evidence="1">
    <location>
        <begin position="76"/>
        <end position="155"/>
    </location>
</feature>
<gene>
    <name evidence="4" type="ORF">ETAA8_60020</name>
</gene>
<keyword evidence="2" id="KW-0472">Membrane</keyword>
<evidence type="ECO:0000313" key="4">
    <source>
        <dbReference type="EMBL" id="QDU30853.1"/>
    </source>
</evidence>
<dbReference type="KEGG" id="aagg:ETAA8_60020"/>
<dbReference type="AlphaFoldDB" id="A0A517YKW2"/>